<dbReference type="InParanoid" id="D7G2X7"/>
<dbReference type="EMBL" id="FN648696">
    <property type="protein sequence ID" value="CBJ48834.1"/>
    <property type="molecule type" value="Genomic_DNA"/>
</dbReference>
<evidence type="ECO:0000313" key="4">
    <source>
        <dbReference type="Proteomes" id="UP000002630"/>
    </source>
</evidence>
<dbReference type="PANTHER" id="PTHR12121">
    <property type="entry name" value="CARBON CATABOLITE REPRESSOR PROTEIN 4"/>
    <property type="match status" value="1"/>
</dbReference>
<keyword evidence="4" id="KW-1185">Reference proteome</keyword>
<evidence type="ECO:0000313" key="3">
    <source>
        <dbReference type="EMBL" id="CBJ48834.1"/>
    </source>
</evidence>
<organism evidence="3 4">
    <name type="scientific">Ectocarpus siliculosus</name>
    <name type="common">Brown alga</name>
    <name type="synonym">Conferva siliculosa</name>
    <dbReference type="NCBI Taxonomy" id="2880"/>
    <lineage>
        <taxon>Eukaryota</taxon>
        <taxon>Sar</taxon>
        <taxon>Stramenopiles</taxon>
        <taxon>Ochrophyta</taxon>
        <taxon>PX clade</taxon>
        <taxon>Phaeophyceae</taxon>
        <taxon>Ectocarpales</taxon>
        <taxon>Ectocarpaceae</taxon>
        <taxon>Ectocarpus</taxon>
    </lineage>
</organism>
<dbReference type="STRING" id="2880.D7G2X7"/>
<dbReference type="InterPro" id="IPR005135">
    <property type="entry name" value="Endo/exonuclease/phosphatase"/>
</dbReference>
<feature type="compositionally biased region" description="Gly residues" evidence="1">
    <location>
        <begin position="194"/>
        <end position="209"/>
    </location>
</feature>
<sequence>MTRKLKVVPGAADLDVEESECFRVMSFNMLAQQLATSKMFKYVPRNQLRKHNRWPRVRAEVSRYGADIICLQECDLYDQILASLQEHGERADQGTRFEGVYKRRKNNGLSHGVAILYDTQVFRLLDSDSCEYGENLMGGVGAFALLEDRRQHRRRRHPTPVGLPDNDETVETVGVADGTRGNGSTRNGPRVEQGGCGGGSEAAEGGGVGAAARTTKDDPSGLVCVATTHLYWHPDGGAIRLAQAETLMAHVAAFLRGRFGDDYSVVPVVLAGDLNTVPGVDVYRLLSEGGFNGETPEAFHRRRYEKARAKEADKVEKARQYNAKLEAIRAKNAAVISAARSSTSPGALREVVHDIGEAAEAADGTVEEVASVEAAQGLGGTPVSMSRATEGGDSVTQGRPADSAGHTVTVSDDDSAAAASSSGTAGGELTPASHERGGGRDQDGEVRCYEQEFRGFSSAYGAYSSVFDSQVALAPETLPRRPERTC</sequence>
<evidence type="ECO:0000259" key="2">
    <source>
        <dbReference type="Pfam" id="PF03372"/>
    </source>
</evidence>
<dbReference type="Pfam" id="PF03372">
    <property type="entry name" value="Exo_endo_phos"/>
    <property type="match status" value="1"/>
</dbReference>
<dbReference type="Proteomes" id="UP000002630">
    <property type="component" value="Linkage Group LG14"/>
</dbReference>
<name>D7G2X7_ECTSI</name>
<feature type="region of interest" description="Disordered" evidence="1">
    <location>
        <begin position="375"/>
        <end position="446"/>
    </location>
</feature>
<feature type="region of interest" description="Disordered" evidence="1">
    <location>
        <begin position="175"/>
        <end position="214"/>
    </location>
</feature>
<feature type="compositionally biased region" description="Basic and acidic residues" evidence="1">
    <location>
        <begin position="433"/>
        <end position="446"/>
    </location>
</feature>
<dbReference type="AlphaFoldDB" id="D7G2X7"/>
<evidence type="ECO:0000256" key="1">
    <source>
        <dbReference type="SAM" id="MobiDB-lite"/>
    </source>
</evidence>
<dbReference type="EMBL" id="FN649739">
    <property type="protein sequence ID" value="CBJ48834.1"/>
    <property type="molecule type" value="Genomic_DNA"/>
</dbReference>
<gene>
    <name evidence="3" type="ORF">Esi_0049_0055</name>
</gene>
<accession>D7G2X7</accession>
<dbReference type="InterPro" id="IPR050410">
    <property type="entry name" value="CCR4/nocturin_mRNA_transcr"/>
</dbReference>
<protein>
    <recommendedName>
        <fullName evidence="2">Endonuclease/exonuclease/phosphatase domain-containing protein</fullName>
    </recommendedName>
</protein>
<feature type="domain" description="Endonuclease/exonuclease/phosphatase" evidence="2">
    <location>
        <begin position="25"/>
        <end position="293"/>
    </location>
</feature>
<proteinExistence type="predicted"/>
<dbReference type="eggNOG" id="KOG0620">
    <property type="taxonomic scope" value="Eukaryota"/>
</dbReference>
<dbReference type="OrthoDB" id="2866996at2759"/>
<dbReference type="GO" id="GO:0000175">
    <property type="term" value="F:3'-5'-RNA exonuclease activity"/>
    <property type="evidence" value="ECO:0007669"/>
    <property type="project" value="TreeGrafter"/>
</dbReference>
<dbReference type="InterPro" id="IPR036691">
    <property type="entry name" value="Endo/exonu/phosph_ase_sf"/>
</dbReference>
<dbReference type="Gene3D" id="3.60.10.10">
    <property type="entry name" value="Endonuclease/exonuclease/phosphatase"/>
    <property type="match status" value="1"/>
</dbReference>
<dbReference type="PANTHER" id="PTHR12121:SF36">
    <property type="entry name" value="ENDONUCLEASE_EXONUCLEASE_PHOSPHATASE DOMAIN-CONTAINING PROTEIN"/>
    <property type="match status" value="1"/>
</dbReference>
<dbReference type="SUPFAM" id="SSF56219">
    <property type="entry name" value="DNase I-like"/>
    <property type="match status" value="1"/>
</dbReference>
<reference evidence="3 4" key="1">
    <citation type="journal article" date="2010" name="Nature">
        <title>The Ectocarpus genome and the independent evolution of multicellularity in brown algae.</title>
        <authorList>
            <person name="Cock J.M."/>
            <person name="Sterck L."/>
            <person name="Rouze P."/>
            <person name="Scornet D."/>
            <person name="Allen A.E."/>
            <person name="Amoutzias G."/>
            <person name="Anthouard V."/>
            <person name="Artiguenave F."/>
            <person name="Aury J.M."/>
            <person name="Badger J.H."/>
            <person name="Beszteri B."/>
            <person name="Billiau K."/>
            <person name="Bonnet E."/>
            <person name="Bothwell J.H."/>
            <person name="Bowler C."/>
            <person name="Boyen C."/>
            <person name="Brownlee C."/>
            <person name="Carrano C.J."/>
            <person name="Charrier B."/>
            <person name="Cho G.Y."/>
            <person name="Coelho S.M."/>
            <person name="Collen J."/>
            <person name="Corre E."/>
            <person name="Da Silva C."/>
            <person name="Delage L."/>
            <person name="Delaroque N."/>
            <person name="Dittami S.M."/>
            <person name="Doulbeau S."/>
            <person name="Elias M."/>
            <person name="Farnham G."/>
            <person name="Gachon C.M."/>
            <person name="Gschloessl B."/>
            <person name="Heesch S."/>
            <person name="Jabbari K."/>
            <person name="Jubin C."/>
            <person name="Kawai H."/>
            <person name="Kimura K."/>
            <person name="Kloareg B."/>
            <person name="Kupper F.C."/>
            <person name="Lang D."/>
            <person name="Le Bail A."/>
            <person name="Leblanc C."/>
            <person name="Lerouge P."/>
            <person name="Lohr M."/>
            <person name="Lopez P.J."/>
            <person name="Martens C."/>
            <person name="Maumus F."/>
            <person name="Michel G."/>
            <person name="Miranda-Saavedra D."/>
            <person name="Morales J."/>
            <person name="Moreau H."/>
            <person name="Motomura T."/>
            <person name="Nagasato C."/>
            <person name="Napoli C.A."/>
            <person name="Nelson D.R."/>
            <person name="Nyvall-Collen P."/>
            <person name="Peters A.F."/>
            <person name="Pommier C."/>
            <person name="Potin P."/>
            <person name="Poulain J."/>
            <person name="Quesneville H."/>
            <person name="Read B."/>
            <person name="Rensing S.A."/>
            <person name="Ritter A."/>
            <person name="Rousvoal S."/>
            <person name="Samanta M."/>
            <person name="Samson G."/>
            <person name="Schroeder D.C."/>
            <person name="Segurens B."/>
            <person name="Strittmatter M."/>
            <person name="Tonon T."/>
            <person name="Tregear J.W."/>
            <person name="Valentin K."/>
            <person name="von Dassow P."/>
            <person name="Yamagishi T."/>
            <person name="Van de Peer Y."/>
            <person name="Wincker P."/>
        </authorList>
    </citation>
    <scope>NUCLEOTIDE SEQUENCE [LARGE SCALE GENOMIC DNA]</scope>
    <source>
        <strain evidence="4">Ec32 / CCAP1310/4</strain>
    </source>
</reference>